<protein>
    <recommendedName>
        <fullName evidence="1">DUF4097 domain-containing protein</fullName>
    </recommendedName>
</protein>
<dbReference type="Proteomes" id="UP001501821">
    <property type="component" value="Unassembled WGS sequence"/>
</dbReference>
<gene>
    <name evidence="2" type="ORF">GCM10022242_34590</name>
</gene>
<sequence length="279" mass="28276">MSTTTHPVERGFDTPGPIDLFVENGSGSVTITATETQRTTVHVAGKYADQVTISQDGDGVSVVAPKLRGSFFGNDTKLDMDVSMPTGSRVVVKTASADIEVSGTVGATKIKSGSGEVVLDVVDDVAVVDTGSGDIRVEEARAEVRIRSGSGDVAIGSSSTAAVSTGSGDVQLDRTSGPVVVKTGSGDLQVGEAYGDVAMNTGSGDTVIRAARRGKISSKGASGDVRIGIPEGTPVWTDIRTVTGHLSSSVEGVGEPEPGADSVELRATTVSGDVVLVRA</sequence>
<reference evidence="3" key="1">
    <citation type="journal article" date="2019" name="Int. J. Syst. Evol. Microbiol.">
        <title>The Global Catalogue of Microorganisms (GCM) 10K type strain sequencing project: providing services to taxonomists for standard genome sequencing and annotation.</title>
        <authorList>
            <consortium name="The Broad Institute Genomics Platform"/>
            <consortium name="The Broad Institute Genome Sequencing Center for Infectious Disease"/>
            <person name="Wu L."/>
            <person name="Ma J."/>
        </authorList>
    </citation>
    <scope>NUCLEOTIDE SEQUENCE [LARGE SCALE GENOMIC DNA]</scope>
    <source>
        <strain evidence="3">JCM 16953</strain>
    </source>
</reference>
<organism evidence="2 3">
    <name type="scientific">Nocardioides panacisoli</name>
    <dbReference type="NCBI Taxonomy" id="627624"/>
    <lineage>
        <taxon>Bacteria</taxon>
        <taxon>Bacillati</taxon>
        <taxon>Actinomycetota</taxon>
        <taxon>Actinomycetes</taxon>
        <taxon>Propionibacteriales</taxon>
        <taxon>Nocardioidaceae</taxon>
        <taxon>Nocardioides</taxon>
    </lineage>
</organism>
<dbReference type="EMBL" id="BAABAH010000015">
    <property type="protein sequence ID" value="GAA3830253.1"/>
    <property type="molecule type" value="Genomic_DNA"/>
</dbReference>
<dbReference type="Pfam" id="PF13349">
    <property type="entry name" value="DUF4097"/>
    <property type="match status" value="1"/>
</dbReference>
<evidence type="ECO:0000313" key="3">
    <source>
        <dbReference type="Proteomes" id="UP001501821"/>
    </source>
</evidence>
<name>A0ABP7IYH2_9ACTN</name>
<dbReference type="RefSeq" id="WP_344777769.1">
    <property type="nucleotide sequence ID" value="NZ_BAABAH010000015.1"/>
</dbReference>
<dbReference type="Gene3D" id="2.160.20.120">
    <property type="match status" value="1"/>
</dbReference>
<evidence type="ECO:0000259" key="1">
    <source>
        <dbReference type="Pfam" id="PF13349"/>
    </source>
</evidence>
<keyword evidence="3" id="KW-1185">Reference proteome</keyword>
<comment type="caution">
    <text evidence="2">The sequence shown here is derived from an EMBL/GenBank/DDBJ whole genome shotgun (WGS) entry which is preliminary data.</text>
</comment>
<dbReference type="InterPro" id="IPR025164">
    <property type="entry name" value="Toastrack_DUF4097"/>
</dbReference>
<proteinExistence type="predicted"/>
<accession>A0ABP7IYH2</accession>
<feature type="domain" description="DUF4097" evidence="1">
    <location>
        <begin position="20"/>
        <end position="274"/>
    </location>
</feature>
<evidence type="ECO:0000313" key="2">
    <source>
        <dbReference type="EMBL" id="GAA3830253.1"/>
    </source>
</evidence>